<evidence type="ECO:0000313" key="2">
    <source>
        <dbReference type="EMBL" id="ADB36746.1"/>
    </source>
</evidence>
<protein>
    <submittedName>
        <fullName evidence="2">Uncharacterized protein</fullName>
    </submittedName>
</protein>
<organism evidence="2 3">
    <name type="scientific">Spirosoma linguale (strain ATCC 33905 / DSM 74 / LMG 10896 / Claus 1)</name>
    <dbReference type="NCBI Taxonomy" id="504472"/>
    <lineage>
        <taxon>Bacteria</taxon>
        <taxon>Pseudomonadati</taxon>
        <taxon>Bacteroidota</taxon>
        <taxon>Cytophagia</taxon>
        <taxon>Cytophagales</taxon>
        <taxon>Cytophagaceae</taxon>
        <taxon>Spirosoma</taxon>
    </lineage>
</organism>
<name>D2QGD9_SPILD</name>
<reference evidence="2 3" key="1">
    <citation type="journal article" date="2010" name="Stand. Genomic Sci.">
        <title>Complete genome sequence of Spirosoma linguale type strain (1).</title>
        <authorList>
            <person name="Lail K."/>
            <person name="Sikorski J."/>
            <person name="Saunders E."/>
            <person name="Lapidus A."/>
            <person name="Glavina Del Rio T."/>
            <person name="Copeland A."/>
            <person name="Tice H."/>
            <person name="Cheng J.-F."/>
            <person name="Lucas S."/>
            <person name="Nolan M."/>
            <person name="Bruce D."/>
            <person name="Goodwin L."/>
            <person name="Pitluck S."/>
            <person name="Ivanova N."/>
            <person name="Mavromatis K."/>
            <person name="Ovchinnikova G."/>
            <person name="Pati A."/>
            <person name="Chen A."/>
            <person name="Palaniappan K."/>
            <person name="Land M."/>
            <person name="Hauser L."/>
            <person name="Chang Y.-J."/>
            <person name="Jeffries C.D."/>
            <person name="Chain P."/>
            <person name="Brettin T."/>
            <person name="Detter J.C."/>
            <person name="Schuetze A."/>
            <person name="Rohde M."/>
            <person name="Tindall B.J."/>
            <person name="Goeker M."/>
            <person name="Bristow J."/>
            <person name="Eisen J.A."/>
            <person name="Markowitz V."/>
            <person name="Hugenholtz P."/>
            <person name="Kyrpides N.C."/>
            <person name="Klenk H.-P."/>
            <person name="Chen F."/>
        </authorList>
    </citation>
    <scope>NUCLEOTIDE SEQUENCE [LARGE SCALE GENOMIC DNA]</scope>
    <source>
        <strain evidence="3">ATCC 33905 / DSM 74 / LMG 10896 / Claus 1</strain>
    </source>
</reference>
<dbReference type="HOGENOM" id="CLU_1199182_0_0_10"/>
<sequence>MENDTKLHIDFNSIIFFVVAFYVIWQIKTGWEKSKTQVVSENAGNDPSSQQAIQLKQAMNPSGYSLIIGLDGTDETTLLAVAANIVDFSAVSKAYRALYNSDLTADLTKDLSPTLLTQFWATVNRTATTSTGTTTSTTTKSPAVKVVSPKTVTAKQSINIRVDKAPYSRERTAAKGEVLGQYVTEMILPNVPNKGDKLTFVKYNQLVYVPFTSIVLYTVPHWVAKSGVTIK</sequence>
<evidence type="ECO:0000313" key="3">
    <source>
        <dbReference type="Proteomes" id="UP000002028"/>
    </source>
</evidence>
<dbReference type="Proteomes" id="UP000002028">
    <property type="component" value="Chromosome"/>
</dbReference>
<feature type="transmembrane region" description="Helical" evidence="1">
    <location>
        <begin position="6"/>
        <end position="25"/>
    </location>
</feature>
<dbReference type="EMBL" id="CP001769">
    <property type="protein sequence ID" value="ADB36746.1"/>
    <property type="molecule type" value="Genomic_DNA"/>
</dbReference>
<keyword evidence="1" id="KW-0812">Transmembrane</keyword>
<dbReference type="RefSeq" id="WP_012925298.1">
    <property type="nucleotide sequence ID" value="NC_013730.1"/>
</dbReference>
<keyword evidence="3" id="KW-1185">Reference proteome</keyword>
<dbReference type="STRING" id="504472.Slin_0683"/>
<dbReference type="eggNOG" id="ENOG5034AN3">
    <property type="taxonomic scope" value="Bacteria"/>
</dbReference>
<proteinExistence type="predicted"/>
<dbReference type="GO" id="GO:0005544">
    <property type="term" value="F:calcium-dependent phospholipid binding"/>
    <property type="evidence" value="ECO:0007669"/>
    <property type="project" value="InterPro"/>
</dbReference>
<gene>
    <name evidence="2" type="ordered locus">Slin_0683</name>
</gene>
<evidence type="ECO:0000256" key="1">
    <source>
        <dbReference type="SAM" id="Phobius"/>
    </source>
</evidence>
<dbReference type="Gene3D" id="1.10.220.10">
    <property type="entry name" value="Annexin"/>
    <property type="match status" value="1"/>
</dbReference>
<keyword evidence="1" id="KW-0472">Membrane</keyword>
<accession>D2QGD9</accession>
<dbReference type="KEGG" id="sli:Slin_0683"/>
<keyword evidence="1" id="KW-1133">Transmembrane helix</keyword>
<dbReference type="AlphaFoldDB" id="D2QGD9"/>
<dbReference type="InterPro" id="IPR037104">
    <property type="entry name" value="Annexin_sf"/>
</dbReference>
<dbReference type="GO" id="GO:0005509">
    <property type="term" value="F:calcium ion binding"/>
    <property type="evidence" value="ECO:0007669"/>
    <property type="project" value="InterPro"/>
</dbReference>